<comment type="subcellular location">
    <subcellularLocation>
        <location evidence="1">Cell envelope</location>
    </subcellularLocation>
</comment>
<evidence type="ECO:0000313" key="7">
    <source>
        <dbReference type="Proteomes" id="UP001370348"/>
    </source>
</evidence>
<dbReference type="Proteomes" id="UP001370348">
    <property type="component" value="Chromosome"/>
</dbReference>
<dbReference type="RefSeq" id="WP_394823155.1">
    <property type="nucleotide sequence ID" value="NZ_CP089984.1"/>
</dbReference>
<dbReference type="Gene3D" id="1.20.1420.20">
    <property type="entry name" value="M75 peptidase, HXXE motif"/>
    <property type="match status" value="1"/>
</dbReference>
<reference evidence="6 7" key="1">
    <citation type="submission" date="2021-12" db="EMBL/GenBank/DDBJ databases">
        <title>Discovery of the Pendulisporaceae a myxobacterial family with distinct sporulation behavior and unique specialized metabolism.</title>
        <authorList>
            <person name="Garcia R."/>
            <person name="Popoff A."/>
            <person name="Bader C.D."/>
            <person name="Loehr J."/>
            <person name="Walesch S."/>
            <person name="Walt C."/>
            <person name="Boldt J."/>
            <person name="Bunk B."/>
            <person name="Haeckl F.J.F.P.J."/>
            <person name="Gunesch A.P."/>
            <person name="Birkelbach J."/>
            <person name="Nuebel U."/>
            <person name="Pietschmann T."/>
            <person name="Bach T."/>
            <person name="Mueller R."/>
        </authorList>
    </citation>
    <scope>NUCLEOTIDE SEQUENCE [LARGE SCALE GENOMIC DNA]</scope>
    <source>
        <strain evidence="6 7">MSr11954</strain>
    </source>
</reference>
<dbReference type="InterPro" id="IPR034984">
    <property type="entry name" value="Imelysin-like_IPPA"/>
</dbReference>
<feature type="chain" id="PRO_5045506687" evidence="4">
    <location>
        <begin position="31"/>
        <end position="426"/>
    </location>
</feature>
<sequence>MHPFPVRSLRTTTIVAALLCAAALAALASAAACRKGPPDEAVYTGGSPSGPSRPGTPTDSGSAGFKSTLLLASADCALARYRHVDGVARAFQEAARAWGQDPANDSLRATARTAWRTVIDDWQETELFRFGPAARSTSPGGKNLRDPIYPWPLVSRCKMDEQIVDQAYARPGFGTSLVTGRGLSAYEYLAFYDGSDNGCSASSPINANGTWRALDAEELRRRKAQYAAAVAEDVLSNIDGLVRAWDPAQGNFHREVATAGGGSKTFALDQDALNAINEAIFYIELQVKDLKLAIPLGISTACEKASCPEAVESLFAHVSKEHIKANLRGFRRLFQGCADDGTGIGFDDWLREVGAADLADRMLAALARVEASLDAVETSFDEALANSPGKLQAVYTALKALTDSMKTEFVTVLNLELPKGSEGDND</sequence>
<name>A0ABZ2LUM1_9BACT</name>
<proteinExistence type="predicted"/>
<feature type="compositionally biased region" description="Low complexity" evidence="3">
    <location>
        <begin position="44"/>
        <end position="61"/>
    </location>
</feature>
<dbReference type="PROSITE" id="PS51257">
    <property type="entry name" value="PROKAR_LIPOPROTEIN"/>
    <property type="match status" value="1"/>
</dbReference>
<dbReference type="InterPro" id="IPR018976">
    <property type="entry name" value="Imelysin-like"/>
</dbReference>
<accession>A0ABZ2LUM1</accession>
<evidence type="ECO:0000256" key="2">
    <source>
        <dbReference type="ARBA" id="ARBA00022729"/>
    </source>
</evidence>
<keyword evidence="7" id="KW-1185">Reference proteome</keyword>
<feature type="domain" description="Imelysin-like" evidence="5">
    <location>
        <begin position="77"/>
        <end position="404"/>
    </location>
</feature>
<feature type="region of interest" description="Disordered" evidence="3">
    <location>
        <begin position="38"/>
        <end position="61"/>
    </location>
</feature>
<dbReference type="CDD" id="cd14659">
    <property type="entry name" value="Imelysin-like_IPPA"/>
    <property type="match status" value="1"/>
</dbReference>
<dbReference type="Pfam" id="PF09375">
    <property type="entry name" value="Peptidase_M75"/>
    <property type="match status" value="1"/>
</dbReference>
<gene>
    <name evidence="6" type="ORF">LZC94_37580</name>
</gene>
<evidence type="ECO:0000256" key="1">
    <source>
        <dbReference type="ARBA" id="ARBA00004196"/>
    </source>
</evidence>
<evidence type="ECO:0000256" key="4">
    <source>
        <dbReference type="SAM" id="SignalP"/>
    </source>
</evidence>
<evidence type="ECO:0000313" key="6">
    <source>
        <dbReference type="EMBL" id="WXB13543.1"/>
    </source>
</evidence>
<keyword evidence="2 4" id="KW-0732">Signal</keyword>
<feature type="signal peptide" evidence="4">
    <location>
        <begin position="1"/>
        <end position="30"/>
    </location>
</feature>
<dbReference type="EMBL" id="CP089984">
    <property type="protein sequence ID" value="WXB13543.1"/>
    <property type="molecule type" value="Genomic_DNA"/>
</dbReference>
<protein>
    <submittedName>
        <fullName evidence="6">Imelysin family protein</fullName>
    </submittedName>
</protein>
<evidence type="ECO:0000256" key="3">
    <source>
        <dbReference type="SAM" id="MobiDB-lite"/>
    </source>
</evidence>
<evidence type="ECO:0000259" key="5">
    <source>
        <dbReference type="Pfam" id="PF09375"/>
    </source>
</evidence>
<organism evidence="6 7">
    <name type="scientific">Pendulispora albinea</name>
    <dbReference type="NCBI Taxonomy" id="2741071"/>
    <lineage>
        <taxon>Bacteria</taxon>
        <taxon>Pseudomonadati</taxon>
        <taxon>Myxococcota</taxon>
        <taxon>Myxococcia</taxon>
        <taxon>Myxococcales</taxon>
        <taxon>Sorangiineae</taxon>
        <taxon>Pendulisporaceae</taxon>
        <taxon>Pendulispora</taxon>
    </lineage>
</organism>
<dbReference type="InterPro" id="IPR038352">
    <property type="entry name" value="Imelysin_sf"/>
</dbReference>